<feature type="compositionally biased region" description="Polar residues" evidence="2">
    <location>
        <begin position="556"/>
        <end position="574"/>
    </location>
</feature>
<dbReference type="SUPFAM" id="SSF48452">
    <property type="entry name" value="TPR-like"/>
    <property type="match status" value="1"/>
</dbReference>
<dbReference type="Pfam" id="PF10374">
    <property type="entry name" value="EST1"/>
    <property type="match status" value="1"/>
</dbReference>
<dbReference type="Gene3D" id="1.25.40.10">
    <property type="entry name" value="Tetratricopeptide repeat domain"/>
    <property type="match status" value="1"/>
</dbReference>
<organism evidence="5 6">
    <name type="scientific">Cladobotryum mycophilum</name>
    <dbReference type="NCBI Taxonomy" id="491253"/>
    <lineage>
        <taxon>Eukaryota</taxon>
        <taxon>Fungi</taxon>
        <taxon>Dikarya</taxon>
        <taxon>Ascomycota</taxon>
        <taxon>Pezizomycotina</taxon>
        <taxon>Sordariomycetes</taxon>
        <taxon>Hypocreomycetidae</taxon>
        <taxon>Hypocreales</taxon>
        <taxon>Hypocreaceae</taxon>
        <taxon>Cladobotryum</taxon>
    </lineage>
</organism>
<keyword evidence="6" id="KW-1185">Reference proteome</keyword>
<reference evidence="5 6" key="1">
    <citation type="submission" date="2024-01" db="EMBL/GenBank/DDBJ databases">
        <title>Complete genome of Cladobotryum mycophilum ATHUM6906.</title>
        <authorList>
            <person name="Christinaki A.C."/>
            <person name="Myridakis A.I."/>
            <person name="Kouvelis V.N."/>
        </authorList>
    </citation>
    <scope>NUCLEOTIDE SEQUENCE [LARGE SCALE GENOMIC DNA]</scope>
    <source>
        <strain evidence="5 6">ATHUM6906</strain>
    </source>
</reference>
<evidence type="ECO:0000259" key="3">
    <source>
        <dbReference type="Pfam" id="PF10373"/>
    </source>
</evidence>
<dbReference type="EMBL" id="JAVFKD010000014">
    <property type="protein sequence ID" value="KAK5990257.1"/>
    <property type="molecule type" value="Genomic_DNA"/>
</dbReference>
<dbReference type="PANTHER" id="PTHR15696:SF36">
    <property type="entry name" value="NONSENSE-MEDIATED MRNA DECAY FACTOR"/>
    <property type="match status" value="1"/>
</dbReference>
<evidence type="ECO:0000256" key="1">
    <source>
        <dbReference type="RuleBase" id="RU369098"/>
    </source>
</evidence>
<keyword evidence="1" id="KW-0866">Nonsense-mediated mRNA decay</keyword>
<feature type="domain" description="Telomerase activating protein Est1-like N-terminal" evidence="4">
    <location>
        <begin position="73"/>
        <end position="188"/>
    </location>
</feature>
<proteinExistence type="predicted"/>
<evidence type="ECO:0000313" key="5">
    <source>
        <dbReference type="EMBL" id="KAK5990257.1"/>
    </source>
</evidence>
<dbReference type="Pfam" id="PF10373">
    <property type="entry name" value="EST1_DNA_bind"/>
    <property type="match status" value="1"/>
</dbReference>
<dbReference type="InterPro" id="IPR018834">
    <property type="entry name" value="DNA/RNA-bd_Est1-type"/>
</dbReference>
<evidence type="ECO:0000256" key="2">
    <source>
        <dbReference type="SAM" id="MobiDB-lite"/>
    </source>
</evidence>
<dbReference type="InterPro" id="IPR019458">
    <property type="entry name" value="Est1-like_N"/>
</dbReference>
<comment type="function">
    <text evidence="1">Plays a role in nonsense-mediated mRNA decay.</text>
</comment>
<keyword evidence="1" id="KW-0539">Nucleus</keyword>
<evidence type="ECO:0000259" key="4">
    <source>
        <dbReference type="Pfam" id="PF10374"/>
    </source>
</evidence>
<evidence type="ECO:0000313" key="6">
    <source>
        <dbReference type="Proteomes" id="UP001338125"/>
    </source>
</evidence>
<feature type="region of interest" description="Disordered" evidence="2">
    <location>
        <begin position="739"/>
        <end position="806"/>
    </location>
</feature>
<feature type="compositionally biased region" description="Polar residues" evidence="2">
    <location>
        <begin position="780"/>
        <end position="802"/>
    </location>
</feature>
<accession>A0ABR0SEK3</accession>
<feature type="region of interest" description="Disordered" evidence="2">
    <location>
        <begin position="556"/>
        <end position="622"/>
    </location>
</feature>
<dbReference type="InterPro" id="IPR011990">
    <property type="entry name" value="TPR-like_helical_dom_sf"/>
</dbReference>
<comment type="caution">
    <text evidence="5">The sequence shown here is derived from an EMBL/GenBank/DDBJ whole genome shotgun (WGS) entry which is preliminary data.</text>
</comment>
<dbReference type="InterPro" id="IPR045153">
    <property type="entry name" value="Est1/Ebs1-like"/>
</dbReference>
<feature type="region of interest" description="Disordered" evidence="2">
    <location>
        <begin position="642"/>
        <end position="661"/>
    </location>
</feature>
<dbReference type="PANTHER" id="PTHR15696">
    <property type="entry name" value="SMG-7 SUPPRESSOR WITH MORPHOLOGICAL EFFECT ON GENITALIA PROTEIN 7"/>
    <property type="match status" value="1"/>
</dbReference>
<dbReference type="Proteomes" id="UP001338125">
    <property type="component" value="Unassembled WGS sequence"/>
</dbReference>
<sequence>MASSSIPSASESWHGALKLRKHLLKHLDKLQTSNAPGVDVAQFETIDSFLDRFRLACVSTIFFDFDYAVSENAEEALWLMHTSINAEYRRIVGRLKQSSHAVEKRKVEKMYNNFLRIAQKFYKAYIQRLSARYDIQELKRVAMGIEVEQLPTEDTISPVPEELRVKVLKSCHLTLIRLGDLTRYRIQAKHRGSGYESALAYYGLAHHLKPHSGFAFHQMGIVHLDQGNHLDVVYHFYRAWAVEKPHPNAKPNLESEFKALQISNNSSKSKPNASVPQDAMTMWFVRLHAQFYKGEAYGSKEDELEKEVMHRLEMVGRNEAPVHNLLKMALVNMSAQHIAASKYREKQTEAASRFYQYALRFNVRFILTFCGVLEAELNETSSVRDVLDTSDAVAKPSVVESLLPVLRTYCIWLAAHRQEMFGAVDAFGSLIPNMIQNLARVFTLLCVETYNQQNLKTAPYMLMEDIEISGFRPLSDNQVPEGCRFFYGEDGNSKPYPPSPEQRLDAQGEKAARILDILRCAYFFTEDEAVPLTYRIESNTLVFEYQPVTEQKQPIVTAAPSSNHSDKLTASSQQKIKKANGQIKPAPTTQVSVTEAPQTQTRSEVNVSKPSQEVSSNSNYELSCDMDDADSTVINMLTPFLKPPTPQPQQHPRSPAESSYGMHTHTANELFASFDVEPTPTKSIPSGKFEPLPWGWFNTPNPDKAQDLVSSAGKDAFNGHHSATQSPNLSIAAAKFPEDPFATPGRHSSGAFARNTAGDIGSPSNVATESAHRERLLQTFGKSSAPRSSSFSQWSQNPNPARQQVPAASAWGLRAFENVPFSSGYSGFSHPSSLYHGTPVNGSLYNAPVANDLARSLSQDAFHREAGQHLGRHFQIDETTSNYDEAILKAAYQGPR</sequence>
<feature type="compositionally biased region" description="Polar residues" evidence="2">
    <location>
        <begin position="587"/>
        <end position="621"/>
    </location>
</feature>
<feature type="domain" description="DNA/RNA-binding" evidence="3">
    <location>
        <begin position="198"/>
        <end position="476"/>
    </location>
</feature>
<protein>
    <recommendedName>
        <fullName evidence="1">Nonsense-mediated mRNA decay factor</fullName>
    </recommendedName>
</protein>
<gene>
    <name evidence="5" type="ORF">PT974_08524</name>
</gene>
<comment type="subcellular location">
    <subcellularLocation>
        <location evidence="1">Nucleus</location>
    </subcellularLocation>
</comment>
<name>A0ABR0SEK3_9HYPO</name>